<evidence type="ECO:0000313" key="3">
    <source>
        <dbReference type="Proteomes" id="UP000247150"/>
    </source>
</evidence>
<accession>A0A2V2ZY13</accession>
<name>A0A2V2ZY13_9BACI</name>
<dbReference type="RefSeq" id="WP_110065160.1">
    <property type="nucleotide sequence ID" value="NZ_QGTW01000006.1"/>
</dbReference>
<keyword evidence="1" id="KW-0472">Membrane</keyword>
<keyword evidence="1" id="KW-0812">Transmembrane</keyword>
<evidence type="ECO:0000256" key="1">
    <source>
        <dbReference type="SAM" id="Phobius"/>
    </source>
</evidence>
<keyword evidence="1" id="KW-1133">Transmembrane helix</keyword>
<dbReference type="Proteomes" id="UP000247150">
    <property type="component" value="Unassembled WGS sequence"/>
</dbReference>
<reference evidence="2 3" key="1">
    <citation type="submission" date="2018-05" db="EMBL/GenBank/DDBJ databases">
        <title>Freshwater and sediment microbial communities from various areas in North America, analyzing microbe dynamics in response to fracking.</title>
        <authorList>
            <person name="Lamendella R."/>
        </authorList>
    </citation>
    <scope>NUCLEOTIDE SEQUENCE [LARGE SCALE GENOMIC DNA]</scope>
    <source>
        <strain evidence="2 3">15_TX</strain>
    </source>
</reference>
<comment type="caution">
    <text evidence="2">The sequence shown here is derived from an EMBL/GenBank/DDBJ whole genome shotgun (WGS) entry which is preliminary data.</text>
</comment>
<proteinExistence type="predicted"/>
<protein>
    <submittedName>
        <fullName evidence="2">Uncharacterized protein</fullName>
    </submittedName>
</protein>
<dbReference type="OrthoDB" id="2427947at2"/>
<dbReference type="AlphaFoldDB" id="A0A2V2ZY13"/>
<organism evidence="2 3">
    <name type="scientific">Cytobacillus oceanisediminis</name>
    <dbReference type="NCBI Taxonomy" id="665099"/>
    <lineage>
        <taxon>Bacteria</taxon>
        <taxon>Bacillati</taxon>
        <taxon>Bacillota</taxon>
        <taxon>Bacilli</taxon>
        <taxon>Bacillales</taxon>
        <taxon>Bacillaceae</taxon>
        <taxon>Cytobacillus</taxon>
    </lineage>
</organism>
<sequence>MCVSTNAIEQHSINIYEDMRNQTKYKIIKVNFVGSEIPISDPDTDALDRLPLISSVILEDSDGIHYMIEPNETGLTFAKGEITYTEYLRIKQKAGRQMMGIFCGSIVLFLIMSLALFKFFF</sequence>
<dbReference type="EMBL" id="QGTW01000006">
    <property type="protein sequence ID" value="PWW28299.1"/>
    <property type="molecule type" value="Genomic_DNA"/>
</dbReference>
<gene>
    <name evidence="2" type="ORF">DFO73_106115</name>
</gene>
<feature type="transmembrane region" description="Helical" evidence="1">
    <location>
        <begin position="99"/>
        <end position="120"/>
    </location>
</feature>
<evidence type="ECO:0000313" key="2">
    <source>
        <dbReference type="EMBL" id="PWW28299.1"/>
    </source>
</evidence>